<dbReference type="RefSeq" id="XP_014062422.1">
    <property type="nucleotide sequence ID" value="XM_014206947.2"/>
</dbReference>
<dbReference type="PROSITE" id="PS50089">
    <property type="entry name" value="ZF_RING_2"/>
    <property type="match status" value="1"/>
</dbReference>
<name>A0A1S3SDK2_SALSA</name>
<protein>
    <submittedName>
        <fullName evidence="8">E3 ubiquitin-protein ligase rnf152-B</fullName>
    </submittedName>
</protein>
<keyword evidence="5" id="KW-0812">Transmembrane</keyword>
<evidence type="ECO:0000259" key="6">
    <source>
        <dbReference type="PROSITE" id="PS50089"/>
    </source>
</evidence>
<dbReference type="PANTHER" id="PTHR22791:SF22">
    <property type="entry name" value="RING FINGER PROTEIN 222-LIKE ISOFORM X1"/>
    <property type="match status" value="1"/>
</dbReference>
<dbReference type="KEGG" id="sasa:106608799"/>
<dbReference type="InterPro" id="IPR051435">
    <property type="entry name" value="RING_finger_E3_ubiq-ligases"/>
</dbReference>
<feature type="transmembrane region" description="Helical" evidence="5">
    <location>
        <begin position="189"/>
        <end position="213"/>
    </location>
</feature>
<keyword evidence="5" id="KW-0472">Membrane</keyword>
<dbReference type="PROSITE" id="PS00518">
    <property type="entry name" value="ZF_RING_1"/>
    <property type="match status" value="1"/>
</dbReference>
<keyword evidence="1" id="KW-0479">Metal-binding</keyword>
<dbReference type="SMART" id="SM00184">
    <property type="entry name" value="RING"/>
    <property type="match status" value="1"/>
</dbReference>
<proteinExistence type="predicted"/>
<dbReference type="InterPro" id="IPR001841">
    <property type="entry name" value="Znf_RING"/>
</dbReference>
<evidence type="ECO:0000256" key="4">
    <source>
        <dbReference type="PROSITE-ProRule" id="PRU00175"/>
    </source>
</evidence>
<dbReference type="GO" id="GO:0008270">
    <property type="term" value="F:zinc ion binding"/>
    <property type="evidence" value="ECO:0007669"/>
    <property type="project" value="UniProtKB-KW"/>
</dbReference>
<dbReference type="PANTHER" id="PTHR22791">
    <property type="entry name" value="RING-TYPE DOMAIN-CONTAINING PROTEIN"/>
    <property type="match status" value="1"/>
</dbReference>
<keyword evidence="7" id="KW-1185">Reference proteome</keyword>
<dbReference type="GO" id="GO:0061630">
    <property type="term" value="F:ubiquitin protein ligase activity"/>
    <property type="evidence" value="ECO:0007669"/>
    <property type="project" value="TreeGrafter"/>
</dbReference>
<dbReference type="Pfam" id="PF14634">
    <property type="entry name" value="zf-RING_5"/>
    <property type="match status" value="1"/>
</dbReference>
<evidence type="ECO:0000256" key="1">
    <source>
        <dbReference type="ARBA" id="ARBA00022723"/>
    </source>
</evidence>
<dbReference type="Gene3D" id="3.30.40.10">
    <property type="entry name" value="Zinc/RING finger domain, C3HC4 (zinc finger)"/>
    <property type="match status" value="1"/>
</dbReference>
<keyword evidence="5" id="KW-1133">Transmembrane helix</keyword>
<dbReference type="OrthoDB" id="264520at2759"/>
<dbReference type="InterPro" id="IPR013083">
    <property type="entry name" value="Znf_RING/FYVE/PHD"/>
</dbReference>
<evidence type="ECO:0000256" key="2">
    <source>
        <dbReference type="ARBA" id="ARBA00022771"/>
    </source>
</evidence>
<gene>
    <name evidence="8" type="primary">si:ch73-335l21.2</name>
</gene>
<evidence type="ECO:0000256" key="3">
    <source>
        <dbReference type="ARBA" id="ARBA00022833"/>
    </source>
</evidence>
<organism evidence="7 8">
    <name type="scientific">Salmo salar</name>
    <name type="common">Atlantic salmon</name>
    <dbReference type="NCBI Taxonomy" id="8030"/>
    <lineage>
        <taxon>Eukaryota</taxon>
        <taxon>Metazoa</taxon>
        <taxon>Chordata</taxon>
        <taxon>Craniata</taxon>
        <taxon>Vertebrata</taxon>
        <taxon>Euteleostomi</taxon>
        <taxon>Actinopterygii</taxon>
        <taxon>Neopterygii</taxon>
        <taxon>Teleostei</taxon>
        <taxon>Protacanthopterygii</taxon>
        <taxon>Salmoniformes</taxon>
        <taxon>Salmonidae</taxon>
        <taxon>Salmoninae</taxon>
        <taxon>Salmo</taxon>
    </lineage>
</organism>
<evidence type="ECO:0000313" key="7">
    <source>
        <dbReference type="Proteomes" id="UP001652741"/>
    </source>
</evidence>
<evidence type="ECO:0000256" key="5">
    <source>
        <dbReference type="SAM" id="Phobius"/>
    </source>
</evidence>
<evidence type="ECO:0000313" key="8">
    <source>
        <dbReference type="RefSeq" id="XP_014062422.1"/>
    </source>
</evidence>
<feature type="domain" description="RING-type" evidence="6">
    <location>
        <begin position="30"/>
        <end position="87"/>
    </location>
</feature>
<accession>A0A1S3SDK2</accession>
<keyword evidence="3" id="KW-0862">Zinc</keyword>
<dbReference type="InterPro" id="IPR017907">
    <property type="entry name" value="Znf_RING_CS"/>
</dbReference>
<dbReference type="SUPFAM" id="SSF57850">
    <property type="entry name" value="RING/U-box"/>
    <property type="match status" value="1"/>
</dbReference>
<dbReference type="Proteomes" id="UP001652741">
    <property type="component" value="Chromosome ssa07"/>
</dbReference>
<dbReference type="AlphaFoldDB" id="A0A1S3SDK2"/>
<sequence>MAEPPEPVLFQGHPVSAATPSLVESTDVECPICYQEYNQSSKCPRMLECLHVFCTECLQRIQLSPYPTDPSDPQSPPSPAISCPLCRHPTTLETGDPLTLPCNSRILAQLSPMAFRMPTSVAARLATVTQRVVLSLEASRDSRFIILPTVSLRVEQMHPSDRPHSGGGGLVDEVEVLQHHRRNLVCVQLLAVVFWVLFGVTCVVVVVFGPSFFCN</sequence>
<keyword evidence="2 4" id="KW-0863">Zinc-finger</keyword>
<reference evidence="8" key="1">
    <citation type="submission" date="2025-08" db="UniProtKB">
        <authorList>
            <consortium name="RefSeq"/>
        </authorList>
    </citation>
    <scope>IDENTIFICATION</scope>
</reference>
<dbReference type="GO" id="GO:0016567">
    <property type="term" value="P:protein ubiquitination"/>
    <property type="evidence" value="ECO:0007669"/>
    <property type="project" value="TreeGrafter"/>
</dbReference>